<dbReference type="SMART" id="SM00387">
    <property type="entry name" value="HATPase_c"/>
    <property type="match status" value="1"/>
</dbReference>
<gene>
    <name evidence="19" type="ORF">Dform_01932</name>
</gene>
<dbReference type="FunFam" id="3.30.565.10:FF:000023">
    <property type="entry name" value="PAS domain-containing sensor histidine kinase"/>
    <property type="match status" value="1"/>
</dbReference>
<keyword evidence="5" id="KW-1003">Cell membrane</keyword>
<dbReference type="Pfam" id="PF02518">
    <property type="entry name" value="HATPase_c"/>
    <property type="match status" value="1"/>
</dbReference>
<dbReference type="InterPro" id="IPR000700">
    <property type="entry name" value="PAS-assoc_C"/>
</dbReference>
<dbReference type="CDD" id="cd00130">
    <property type="entry name" value="PAS"/>
    <property type="match status" value="1"/>
</dbReference>
<dbReference type="GO" id="GO:0000155">
    <property type="term" value="F:phosphorelay sensor kinase activity"/>
    <property type="evidence" value="ECO:0007669"/>
    <property type="project" value="InterPro"/>
</dbReference>
<comment type="subcellular location">
    <subcellularLocation>
        <location evidence="3">Cell membrane</location>
    </subcellularLocation>
    <subcellularLocation>
        <location evidence="2">Membrane</location>
        <topology evidence="2">Multi-pass membrane protein</topology>
    </subcellularLocation>
</comment>
<dbReference type="InterPro" id="IPR003594">
    <property type="entry name" value="HATPase_dom"/>
</dbReference>
<dbReference type="AlphaFoldDB" id="A0A1P8F9V7"/>
<dbReference type="Pfam" id="PF13426">
    <property type="entry name" value="PAS_9"/>
    <property type="match status" value="3"/>
</dbReference>
<keyword evidence="11" id="KW-0067">ATP-binding</keyword>
<dbReference type="GO" id="GO:0000156">
    <property type="term" value="F:phosphorelay response regulator activity"/>
    <property type="evidence" value="ECO:0007669"/>
    <property type="project" value="TreeGrafter"/>
</dbReference>
<evidence type="ECO:0000313" key="20">
    <source>
        <dbReference type="Proteomes" id="UP000185934"/>
    </source>
</evidence>
<dbReference type="SMART" id="SM00091">
    <property type="entry name" value="PAS"/>
    <property type="match status" value="4"/>
</dbReference>
<dbReference type="SMART" id="SM00388">
    <property type="entry name" value="HisKA"/>
    <property type="match status" value="1"/>
</dbReference>
<dbReference type="InterPro" id="IPR000014">
    <property type="entry name" value="PAS"/>
</dbReference>
<evidence type="ECO:0000256" key="6">
    <source>
        <dbReference type="ARBA" id="ARBA00022553"/>
    </source>
</evidence>
<feature type="domain" description="Histidine kinase" evidence="16">
    <location>
        <begin position="582"/>
        <end position="796"/>
    </location>
</feature>
<dbReference type="SUPFAM" id="SSF55874">
    <property type="entry name" value="ATPase domain of HSP90 chaperone/DNA topoisomerase II/histidine kinase"/>
    <property type="match status" value="1"/>
</dbReference>
<keyword evidence="20" id="KW-1185">Reference proteome</keyword>
<dbReference type="NCBIfam" id="TIGR00229">
    <property type="entry name" value="sensory_box"/>
    <property type="match status" value="2"/>
</dbReference>
<dbReference type="GO" id="GO:0005886">
    <property type="term" value="C:plasma membrane"/>
    <property type="evidence" value="ECO:0007669"/>
    <property type="project" value="UniProtKB-SubCell"/>
</dbReference>
<dbReference type="InterPro" id="IPR036890">
    <property type="entry name" value="HATPase_C_sf"/>
</dbReference>
<evidence type="ECO:0000256" key="7">
    <source>
        <dbReference type="ARBA" id="ARBA00022679"/>
    </source>
</evidence>
<dbReference type="Gene3D" id="3.30.450.20">
    <property type="entry name" value="PAS domain"/>
    <property type="match status" value="3"/>
</dbReference>
<sequence length="808" mass="90797">MNTEPNNDSSDNQAPGLFGRSLIGFIRGRVMYDKSSAPIDYEIVDVNDALLSYAGLAREEVIGRSASTLCGQRKLALPPLDFITKTVASGEPRISELFLESSNGRLSIAACRLSPGEFNAIFEDITGRKLASEKLEAVVDERTRQLRTANQQLAARTAEKDKIETQLRNYQVHFRSLYEKLPIGYQSLDAEGFILEVNPAWLNALGYEQDEVIGHRFCDFLIPEQVPLFVERFPLFKKRGEIQTEFTMHRKNGTHALISLTGRIDYDSEGAFTKSHCFLLDITEQRRNEAEKNRSASLPPVNPNPVMQLSPQGKIIFANNASLPILQYWNTSVGGTLPDYWKSQINEIFSRGNMEDYEIECGGRFFDLKIFPNPELGVLNLYALEVTNKKQIARELAISEANYRMIFDNASDAMILWEIQDDGVYRVREANLTALERYGYTKEEMLKLNGSDLNTPESFSRTLAAGEQMNKTGYAVYELTHKTKAGRFIPSEVYGHTFELEGKRVVMSVIRDISERKRVEAERARYQAELEVKVEERTAALSAEIASRQKAEEALQSLYERERSLSQALKRQIDERIFFTRALVHELKTPLTPLLGSSEIMAKLAQEEPLIGLSRNIRSGALQLQQRIDQMLDLAKSEVGLLKLKLRPVDLVELIKDVAMYTTPVSEKKGLVFSINLPGALPRIQGEKEQLNRVLLNLLDNAFKYTPRGGQVSISARREKGKIIVEVTDTGIGISPEKLNRLFVPYSRVSDDDSEFAGLGLGLALCKTIINLHGGQIWIESPGRGTTVGFTLPVRAKALTTVKEALEQ</sequence>
<keyword evidence="9" id="KW-0547">Nucleotide-binding</keyword>
<keyword evidence="15" id="KW-0175">Coiled coil</keyword>
<dbReference type="InterPro" id="IPR003661">
    <property type="entry name" value="HisK_dim/P_dom"/>
</dbReference>
<evidence type="ECO:0000256" key="10">
    <source>
        <dbReference type="ARBA" id="ARBA00022777"/>
    </source>
</evidence>
<dbReference type="PANTHER" id="PTHR42878:SF7">
    <property type="entry name" value="SENSOR HISTIDINE KINASE GLRK"/>
    <property type="match status" value="1"/>
</dbReference>
<evidence type="ECO:0000256" key="3">
    <source>
        <dbReference type="ARBA" id="ARBA00004236"/>
    </source>
</evidence>
<evidence type="ECO:0000256" key="5">
    <source>
        <dbReference type="ARBA" id="ARBA00022475"/>
    </source>
</evidence>
<dbReference type="GO" id="GO:0005524">
    <property type="term" value="F:ATP binding"/>
    <property type="evidence" value="ECO:0007669"/>
    <property type="project" value="UniProtKB-KW"/>
</dbReference>
<dbReference type="CDD" id="cd00082">
    <property type="entry name" value="HisKA"/>
    <property type="match status" value="1"/>
</dbReference>
<organism evidence="19 20">
    <name type="scientific">Dehalogenimonas formicexedens</name>
    <dbReference type="NCBI Taxonomy" id="1839801"/>
    <lineage>
        <taxon>Bacteria</taxon>
        <taxon>Bacillati</taxon>
        <taxon>Chloroflexota</taxon>
        <taxon>Dehalococcoidia</taxon>
        <taxon>Dehalococcoidales</taxon>
        <taxon>Dehalococcoidaceae</taxon>
        <taxon>Dehalogenimonas</taxon>
    </lineage>
</organism>
<dbReference type="Gene3D" id="1.10.287.130">
    <property type="match status" value="1"/>
</dbReference>
<dbReference type="STRING" id="1839801.Dform_01932"/>
<dbReference type="PROSITE" id="PS50112">
    <property type="entry name" value="PAS"/>
    <property type="match status" value="2"/>
</dbReference>
<feature type="domain" description="PAC" evidence="18">
    <location>
        <begin position="242"/>
        <end position="294"/>
    </location>
</feature>
<dbReference type="Proteomes" id="UP000185934">
    <property type="component" value="Chromosome"/>
</dbReference>
<dbReference type="InterPro" id="IPR005467">
    <property type="entry name" value="His_kinase_dom"/>
</dbReference>
<evidence type="ECO:0000256" key="11">
    <source>
        <dbReference type="ARBA" id="ARBA00022840"/>
    </source>
</evidence>
<feature type="coiled-coil region" evidence="15">
    <location>
        <begin position="132"/>
        <end position="166"/>
    </location>
</feature>
<proteinExistence type="predicted"/>
<evidence type="ECO:0000256" key="8">
    <source>
        <dbReference type="ARBA" id="ARBA00022692"/>
    </source>
</evidence>
<feature type="domain" description="PAS" evidence="17">
    <location>
        <begin position="43"/>
        <end position="65"/>
    </location>
</feature>
<dbReference type="InterPro" id="IPR050351">
    <property type="entry name" value="BphY/WalK/GraS-like"/>
</dbReference>
<evidence type="ECO:0000259" key="17">
    <source>
        <dbReference type="PROSITE" id="PS50112"/>
    </source>
</evidence>
<dbReference type="KEGG" id="dfo:Dform_01932"/>
<evidence type="ECO:0000313" key="19">
    <source>
        <dbReference type="EMBL" id="APV45247.1"/>
    </source>
</evidence>
<dbReference type="PANTHER" id="PTHR42878">
    <property type="entry name" value="TWO-COMPONENT HISTIDINE KINASE"/>
    <property type="match status" value="1"/>
</dbReference>
<dbReference type="EC" id="2.7.13.3" evidence="4"/>
<keyword evidence="8" id="KW-0812">Transmembrane</keyword>
<dbReference type="SMART" id="SM00086">
    <property type="entry name" value="PAC"/>
    <property type="match status" value="2"/>
</dbReference>
<dbReference type="SUPFAM" id="SSF55785">
    <property type="entry name" value="PYP-like sensor domain (PAS domain)"/>
    <property type="match status" value="3"/>
</dbReference>
<evidence type="ECO:0000256" key="9">
    <source>
        <dbReference type="ARBA" id="ARBA00022741"/>
    </source>
</evidence>
<evidence type="ECO:0000256" key="14">
    <source>
        <dbReference type="ARBA" id="ARBA00023136"/>
    </source>
</evidence>
<feature type="domain" description="PAS" evidence="17">
    <location>
        <begin position="170"/>
        <end position="224"/>
    </location>
</feature>
<evidence type="ECO:0000256" key="13">
    <source>
        <dbReference type="ARBA" id="ARBA00023012"/>
    </source>
</evidence>
<dbReference type="InterPro" id="IPR004358">
    <property type="entry name" value="Sig_transdc_His_kin-like_C"/>
</dbReference>
<evidence type="ECO:0000256" key="12">
    <source>
        <dbReference type="ARBA" id="ARBA00022989"/>
    </source>
</evidence>
<keyword evidence="14" id="KW-0472">Membrane</keyword>
<protein>
    <recommendedName>
        <fullName evidence="4">histidine kinase</fullName>
        <ecNumber evidence="4">2.7.13.3</ecNumber>
    </recommendedName>
</protein>
<dbReference type="PROSITE" id="PS50113">
    <property type="entry name" value="PAC"/>
    <property type="match status" value="1"/>
</dbReference>
<evidence type="ECO:0000256" key="4">
    <source>
        <dbReference type="ARBA" id="ARBA00012438"/>
    </source>
</evidence>
<evidence type="ECO:0000256" key="2">
    <source>
        <dbReference type="ARBA" id="ARBA00004141"/>
    </source>
</evidence>
<keyword evidence="10" id="KW-0418">Kinase</keyword>
<dbReference type="Pfam" id="PF00512">
    <property type="entry name" value="HisKA"/>
    <property type="match status" value="1"/>
</dbReference>
<dbReference type="SUPFAM" id="SSF47384">
    <property type="entry name" value="Homodimeric domain of signal transducing histidine kinase"/>
    <property type="match status" value="1"/>
</dbReference>
<dbReference type="PROSITE" id="PS50109">
    <property type="entry name" value="HIS_KIN"/>
    <property type="match status" value="1"/>
</dbReference>
<keyword evidence="6" id="KW-0597">Phosphoprotein</keyword>
<dbReference type="InterPro" id="IPR001610">
    <property type="entry name" value="PAC"/>
</dbReference>
<reference evidence="20" key="1">
    <citation type="submission" date="2016-11" db="EMBL/GenBank/DDBJ databases">
        <title>Dehalogenimonas formicexedens sp. nov., a chlorinated alkane respiring bacterium isolated from contaminated groundwater.</title>
        <authorList>
            <person name="Key T.A."/>
            <person name="Bowman K.S."/>
            <person name="Lee I."/>
            <person name="Chun J."/>
            <person name="Albuquerque L."/>
            <person name="da Costa M.S."/>
            <person name="Rainey F.A."/>
            <person name="Moe W.M."/>
        </authorList>
    </citation>
    <scope>NUCLEOTIDE SEQUENCE [LARGE SCALE GENOMIC DNA]</scope>
    <source>
        <strain evidence="20">NSZ-14</strain>
    </source>
</reference>
<comment type="catalytic activity">
    <reaction evidence="1">
        <text>ATP + protein L-histidine = ADP + protein N-phospho-L-histidine.</text>
        <dbReference type="EC" id="2.7.13.3"/>
    </reaction>
</comment>
<keyword evidence="7" id="KW-0808">Transferase</keyword>
<dbReference type="InterPro" id="IPR035965">
    <property type="entry name" value="PAS-like_dom_sf"/>
</dbReference>
<keyword evidence="13" id="KW-0902">Two-component regulatory system</keyword>
<dbReference type="Gene3D" id="3.30.565.10">
    <property type="entry name" value="Histidine kinase-like ATPase, C-terminal domain"/>
    <property type="match status" value="1"/>
</dbReference>
<evidence type="ECO:0000256" key="1">
    <source>
        <dbReference type="ARBA" id="ARBA00000085"/>
    </source>
</evidence>
<name>A0A1P8F9V7_9CHLR</name>
<evidence type="ECO:0000259" key="18">
    <source>
        <dbReference type="PROSITE" id="PS50113"/>
    </source>
</evidence>
<dbReference type="GO" id="GO:0030295">
    <property type="term" value="F:protein kinase activator activity"/>
    <property type="evidence" value="ECO:0007669"/>
    <property type="project" value="TreeGrafter"/>
</dbReference>
<dbReference type="GO" id="GO:0007234">
    <property type="term" value="P:osmosensory signaling via phosphorelay pathway"/>
    <property type="evidence" value="ECO:0007669"/>
    <property type="project" value="TreeGrafter"/>
</dbReference>
<evidence type="ECO:0000259" key="16">
    <source>
        <dbReference type="PROSITE" id="PS50109"/>
    </source>
</evidence>
<keyword evidence="12" id="KW-1133">Transmembrane helix</keyword>
<dbReference type="EMBL" id="CP018258">
    <property type="protein sequence ID" value="APV45247.1"/>
    <property type="molecule type" value="Genomic_DNA"/>
</dbReference>
<dbReference type="PRINTS" id="PR00344">
    <property type="entry name" value="BCTRLSENSOR"/>
</dbReference>
<dbReference type="InterPro" id="IPR036097">
    <property type="entry name" value="HisK_dim/P_sf"/>
</dbReference>
<feature type="coiled-coil region" evidence="15">
    <location>
        <begin position="516"/>
        <end position="568"/>
    </location>
</feature>
<evidence type="ECO:0000256" key="15">
    <source>
        <dbReference type="SAM" id="Coils"/>
    </source>
</evidence>
<dbReference type="CDD" id="cd16922">
    <property type="entry name" value="HATPase_EvgS-ArcB-TorS-like"/>
    <property type="match status" value="1"/>
</dbReference>
<accession>A0A1P8F9V7</accession>